<name>A0ACC2PTM1_9HYME</name>
<sequence>MQVSYGFERSVSENSMTSDDSELIFRFDSSLSSESEGELNGTTTDTEPEEDRVKLRKKRKKMRNHARGGDERTDDGSVRYLCINQGCERSYTSKGAFKQHMRYECGKDLRFECGYCDYKSVRATSIRSHVVRIHKGCILNVLDTHNGNIIHQPARGKSVTHSCMDKIHCVKSKMTRL</sequence>
<protein>
    <submittedName>
        <fullName evidence="1">Uncharacterized protein</fullName>
    </submittedName>
</protein>
<dbReference type="Proteomes" id="UP001239111">
    <property type="component" value="Chromosome 1"/>
</dbReference>
<dbReference type="EMBL" id="CM056741">
    <property type="protein sequence ID" value="KAJ8686871.1"/>
    <property type="molecule type" value="Genomic_DNA"/>
</dbReference>
<gene>
    <name evidence="1" type="ORF">QAD02_022665</name>
</gene>
<evidence type="ECO:0000313" key="2">
    <source>
        <dbReference type="Proteomes" id="UP001239111"/>
    </source>
</evidence>
<evidence type="ECO:0000313" key="1">
    <source>
        <dbReference type="EMBL" id="KAJ8686871.1"/>
    </source>
</evidence>
<comment type="caution">
    <text evidence="1">The sequence shown here is derived from an EMBL/GenBank/DDBJ whole genome shotgun (WGS) entry which is preliminary data.</text>
</comment>
<accession>A0ACC2PTM1</accession>
<reference evidence="1" key="1">
    <citation type="submission" date="2023-04" db="EMBL/GenBank/DDBJ databases">
        <title>A chromosome-level genome assembly of the parasitoid wasp Eretmocerus hayati.</title>
        <authorList>
            <person name="Zhong Y."/>
            <person name="Liu S."/>
            <person name="Liu Y."/>
        </authorList>
    </citation>
    <scope>NUCLEOTIDE SEQUENCE</scope>
    <source>
        <strain evidence="1">ZJU_SS_LIU_2023</strain>
    </source>
</reference>
<proteinExistence type="predicted"/>
<keyword evidence="2" id="KW-1185">Reference proteome</keyword>
<organism evidence="1 2">
    <name type="scientific">Eretmocerus hayati</name>
    <dbReference type="NCBI Taxonomy" id="131215"/>
    <lineage>
        <taxon>Eukaryota</taxon>
        <taxon>Metazoa</taxon>
        <taxon>Ecdysozoa</taxon>
        <taxon>Arthropoda</taxon>
        <taxon>Hexapoda</taxon>
        <taxon>Insecta</taxon>
        <taxon>Pterygota</taxon>
        <taxon>Neoptera</taxon>
        <taxon>Endopterygota</taxon>
        <taxon>Hymenoptera</taxon>
        <taxon>Apocrita</taxon>
        <taxon>Proctotrupomorpha</taxon>
        <taxon>Chalcidoidea</taxon>
        <taxon>Aphelinidae</taxon>
        <taxon>Aphelininae</taxon>
        <taxon>Eretmocerus</taxon>
    </lineage>
</organism>